<protein>
    <submittedName>
        <fullName evidence="2">Uncharacterized protein</fullName>
    </submittedName>
</protein>
<evidence type="ECO:0000313" key="2">
    <source>
        <dbReference type="EMBL" id="RXK41031.1"/>
    </source>
</evidence>
<organism evidence="2 3">
    <name type="scientific">Tremella mesenterica</name>
    <name type="common">Jelly fungus</name>
    <dbReference type="NCBI Taxonomy" id="5217"/>
    <lineage>
        <taxon>Eukaryota</taxon>
        <taxon>Fungi</taxon>
        <taxon>Dikarya</taxon>
        <taxon>Basidiomycota</taxon>
        <taxon>Agaricomycotina</taxon>
        <taxon>Tremellomycetes</taxon>
        <taxon>Tremellales</taxon>
        <taxon>Tremellaceae</taxon>
        <taxon>Tremella</taxon>
    </lineage>
</organism>
<reference evidence="2 3" key="1">
    <citation type="submission" date="2016-06" db="EMBL/GenBank/DDBJ databases">
        <title>Evolution of pathogenesis and genome organization in the Tremellales.</title>
        <authorList>
            <person name="Cuomo C."/>
            <person name="Litvintseva A."/>
            <person name="Heitman J."/>
            <person name="Chen Y."/>
            <person name="Sun S."/>
            <person name="Springer D."/>
            <person name="Dromer F."/>
            <person name="Young S."/>
            <person name="Zeng Q."/>
            <person name="Chapman S."/>
            <person name="Gujja S."/>
            <person name="Saif S."/>
            <person name="Birren B."/>
        </authorList>
    </citation>
    <scope>NUCLEOTIDE SEQUENCE [LARGE SCALE GENOMIC DNA]</scope>
    <source>
        <strain evidence="2 3">ATCC 28783</strain>
    </source>
</reference>
<feature type="compositionally biased region" description="Basic and acidic residues" evidence="1">
    <location>
        <begin position="387"/>
        <end position="396"/>
    </location>
</feature>
<feature type="region of interest" description="Disordered" evidence="1">
    <location>
        <begin position="1"/>
        <end position="229"/>
    </location>
</feature>
<feature type="compositionally biased region" description="Polar residues" evidence="1">
    <location>
        <begin position="407"/>
        <end position="429"/>
    </location>
</feature>
<dbReference type="InParanoid" id="A0A4Q1BSL8"/>
<dbReference type="EMBL" id="SDIL01000012">
    <property type="protein sequence ID" value="RXK41031.1"/>
    <property type="molecule type" value="Genomic_DNA"/>
</dbReference>
<feature type="compositionally biased region" description="Polar residues" evidence="1">
    <location>
        <begin position="505"/>
        <end position="520"/>
    </location>
</feature>
<dbReference type="Proteomes" id="UP000289152">
    <property type="component" value="Unassembled WGS sequence"/>
</dbReference>
<feature type="compositionally biased region" description="Basic and acidic residues" evidence="1">
    <location>
        <begin position="56"/>
        <end position="71"/>
    </location>
</feature>
<feature type="compositionally biased region" description="Basic and acidic residues" evidence="1">
    <location>
        <begin position="176"/>
        <end position="198"/>
    </location>
</feature>
<evidence type="ECO:0000256" key="1">
    <source>
        <dbReference type="SAM" id="MobiDB-lite"/>
    </source>
</evidence>
<feature type="region of interest" description="Disordered" evidence="1">
    <location>
        <begin position="476"/>
        <end position="527"/>
    </location>
</feature>
<feature type="region of interest" description="Disordered" evidence="1">
    <location>
        <begin position="369"/>
        <end position="429"/>
    </location>
</feature>
<evidence type="ECO:0000313" key="3">
    <source>
        <dbReference type="Proteomes" id="UP000289152"/>
    </source>
</evidence>
<feature type="compositionally biased region" description="Low complexity" evidence="1">
    <location>
        <begin position="11"/>
        <end position="37"/>
    </location>
</feature>
<gene>
    <name evidence="2" type="ORF">M231_01662</name>
</gene>
<keyword evidence="3" id="KW-1185">Reference proteome</keyword>
<comment type="caution">
    <text evidence="2">The sequence shown here is derived from an EMBL/GenBank/DDBJ whole genome shotgun (WGS) entry which is preliminary data.</text>
</comment>
<feature type="compositionally biased region" description="Polar residues" evidence="1">
    <location>
        <begin position="73"/>
        <end position="146"/>
    </location>
</feature>
<sequence length="527" mass="58420">MTILNRDSFFSTSTSTTYPSTLSSLTPSSLGLTDSPSQLRRLPDAQKHASTPSPTRRVESPHGPRLDEKNQLRRSNLRPSQSIESITQETSQLRISQPTVTKRPSRLSMVSTAEQQSPSPRVQSTPVRTSQTTEQASLTGPRTQPTKLRAAATPTPSHESRAKTAPQADQAVAPSRAERRPAERDTRSVAIPQRREAHSLPPSEQVLSRARPAKVQTSTPAPAEDGMADEWEAELRGTATRLGEYGVGKQVTGYTKERVEQRRKDQEWERSGIWASQVDAAREAEEKTRREADRAIAYPPNMPRAPIRAAPSGPDETLPIPLFSPLGTYQEVELPGTESQGPKLKTVLHEAAQLEKAQAEYEAWLSRKQEREGGVGDDNDGIGSREWVPKNREQARPRIPQMPQVPQPSSLPVTPNDDGQTSMLGGDATQQWPYGYPGSYAYPWAGMPNMTEAQMYSMWDPSYYWWAMQNGQAMYEQEEADQQSQNKQTKVHFAGTPEELKHKSSSVSLAQSEQVKSVNGENGFAEV</sequence>
<dbReference type="VEuPathDB" id="FungiDB:TREMEDRAFT_66578"/>
<dbReference type="AlphaFoldDB" id="A0A4Q1BSL8"/>
<proteinExistence type="predicted"/>
<accession>A0A4Q1BSL8</accession>
<name>A0A4Q1BSL8_TREME</name>
<dbReference type="OrthoDB" id="2576211at2759"/>